<dbReference type="EMBL" id="JAOWKY010000001">
    <property type="protein sequence ID" value="MCV2867256.1"/>
    <property type="molecule type" value="Genomic_DNA"/>
</dbReference>
<dbReference type="InterPro" id="IPR003782">
    <property type="entry name" value="SCO1/SenC"/>
</dbReference>
<reference evidence="2 3" key="1">
    <citation type="submission" date="2022-10" db="EMBL/GenBank/DDBJ databases">
        <title>Defluviimonas sp. nov., isolated from ocean surface water.</title>
        <authorList>
            <person name="He W."/>
            <person name="Wang L."/>
            <person name="Zhang D.-F."/>
        </authorList>
    </citation>
    <scope>NUCLEOTIDE SEQUENCE [LARGE SCALE GENOMIC DNA]</scope>
    <source>
        <strain evidence="2 3">WL0002</strain>
    </source>
</reference>
<gene>
    <name evidence="2" type="ORF">OEW28_01275</name>
</gene>
<dbReference type="PANTHER" id="PTHR12151">
    <property type="entry name" value="ELECTRON TRANSPORT PROTIN SCO1/SENC FAMILY MEMBER"/>
    <property type="match status" value="1"/>
</dbReference>
<dbReference type="PANTHER" id="PTHR12151:SF25">
    <property type="entry name" value="LINALOOL DEHYDRATASE_ISOMERASE DOMAIN-CONTAINING PROTEIN"/>
    <property type="match status" value="1"/>
</dbReference>
<dbReference type="InterPro" id="IPR036249">
    <property type="entry name" value="Thioredoxin-like_sf"/>
</dbReference>
<dbReference type="CDD" id="cd02968">
    <property type="entry name" value="SCO"/>
    <property type="match status" value="1"/>
</dbReference>
<evidence type="ECO:0000313" key="2">
    <source>
        <dbReference type="EMBL" id="MCV2867256.1"/>
    </source>
</evidence>
<comment type="caution">
    <text evidence="2">The sequence shown here is derived from an EMBL/GenBank/DDBJ whole genome shotgun (WGS) entry which is preliminary data.</text>
</comment>
<dbReference type="Proteomes" id="UP001652542">
    <property type="component" value="Unassembled WGS sequence"/>
</dbReference>
<proteinExistence type="inferred from homology"/>
<dbReference type="Gene3D" id="3.40.30.10">
    <property type="entry name" value="Glutaredoxin"/>
    <property type="match status" value="1"/>
</dbReference>
<protein>
    <submittedName>
        <fullName evidence="2">SCO family protein</fullName>
    </submittedName>
</protein>
<evidence type="ECO:0000256" key="1">
    <source>
        <dbReference type="ARBA" id="ARBA00010996"/>
    </source>
</evidence>
<accession>A0ABT2Z916</accession>
<dbReference type="SUPFAM" id="SSF52833">
    <property type="entry name" value="Thioredoxin-like"/>
    <property type="match status" value="1"/>
</dbReference>
<dbReference type="Pfam" id="PF02630">
    <property type="entry name" value="SCO1-SenC"/>
    <property type="match status" value="1"/>
</dbReference>
<dbReference type="RefSeq" id="WP_263732919.1">
    <property type="nucleotide sequence ID" value="NZ_JAOWKY010000001.1"/>
</dbReference>
<sequence>MSISPSRIAIASGSAIAILLVGIFAVTQQHGSDPFANCRQSVIAGGSGAVGGAFTLVDEDGRTVTDRDVLTKPSLVYFGYTFCPDICPADMGRNVEAVDVLDEMGYDVTPVFISVDPRRDTPEVLKEWTDYLHPRLIGLTGTEAQIRAAANAYKTYYKAPENPDDDYYLVDHMTQTYLMLPGQGFVEFYSRETSSQKLAESVACFVDAAR</sequence>
<evidence type="ECO:0000313" key="3">
    <source>
        <dbReference type="Proteomes" id="UP001652542"/>
    </source>
</evidence>
<comment type="similarity">
    <text evidence="1">Belongs to the SCO1/2 family.</text>
</comment>
<organism evidence="2 3">
    <name type="scientific">Albidovulum marisflavi</name>
    <dbReference type="NCBI Taxonomy" id="2984159"/>
    <lineage>
        <taxon>Bacteria</taxon>
        <taxon>Pseudomonadati</taxon>
        <taxon>Pseudomonadota</taxon>
        <taxon>Alphaproteobacteria</taxon>
        <taxon>Rhodobacterales</taxon>
        <taxon>Paracoccaceae</taxon>
        <taxon>Albidovulum</taxon>
    </lineage>
</organism>
<keyword evidence="3" id="KW-1185">Reference proteome</keyword>
<name>A0ABT2Z916_9RHOB</name>